<dbReference type="PROSITE" id="PS50932">
    <property type="entry name" value="HTH_LACI_2"/>
    <property type="match status" value="1"/>
</dbReference>
<dbReference type="InterPro" id="IPR028082">
    <property type="entry name" value="Peripla_BP_I"/>
</dbReference>
<evidence type="ECO:0000313" key="6">
    <source>
        <dbReference type="Proteomes" id="UP000244932"/>
    </source>
</evidence>
<keyword evidence="3" id="KW-0804">Transcription</keyword>
<evidence type="ECO:0000256" key="2">
    <source>
        <dbReference type="ARBA" id="ARBA00023125"/>
    </source>
</evidence>
<dbReference type="SUPFAM" id="SSF53822">
    <property type="entry name" value="Periplasmic binding protein-like I"/>
    <property type="match status" value="1"/>
</dbReference>
<dbReference type="CDD" id="cd01392">
    <property type="entry name" value="HTH_LacI"/>
    <property type="match status" value="1"/>
</dbReference>
<dbReference type="SMART" id="SM00354">
    <property type="entry name" value="HTH_LACI"/>
    <property type="match status" value="1"/>
</dbReference>
<dbReference type="Pfam" id="PF00532">
    <property type="entry name" value="Peripla_BP_1"/>
    <property type="match status" value="1"/>
</dbReference>
<sequence length="337" mass="35789">MSTADEFRRKKRATIIDVGHAAGVSDATVSRALNRPETVSEATRQKVQQAIVATGYVPNALAKAMVSGRSQTIGALIPTLDHAIFSKFLHTLESELSAQGFNLVVAVTNGNRDYEVSKAKKMLAMGVEGLIVSGLSHNDELTSEARRYGVPLVLTSYYQPDHAFPTIGYDNAKASALALDHLVAHGHRKIAVVHGPLVGNDRTRSRIAGLQEHPAAAGLNLIETDLSYAGGAAAIDRLTPGETAVLCLSDVLAMGALFVCQSRGIAVPQDLSIMGFDDLDPSKFVTPSLTTLSLPIAQMGQHTAAAMADHLMTGKPIRSIELPVMLQARASVAHRQS</sequence>
<dbReference type="RefSeq" id="WP_108780718.1">
    <property type="nucleotide sequence ID" value="NZ_OMKW01000001.1"/>
</dbReference>
<evidence type="ECO:0000259" key="4">
    <source>
        <dbReference type="PROSITE" id="PS50932"/>
    </source>
</evidence>
<dbReference type="AlphaFoldDB" id="A0A2R8A6T7"/>
<reference evidence="5 6" key="1">
    <citation type="submission" date="2018-03" db="EMBL/GenBank/DDBJ databases">
        <authorList>
            <person name="Keele B.F."/>
        </authorList>
    </citation>
    <scope>NUCLEOTIDE SEQUENCE [LARGE SCALE GENOMIC DNA]</scope>
    <source>
        <strain evidence="5 6">CeCT 8812</strain>
    </source>
</reference>
<proteinExistence type="predicted"/>
<dbReference type="InterPro" id="IPR000843">
    <property type="entry name" value="HTH_LacI"/>
</dbReference>
<dbReference type="GO" id="GO:0003700">
    <property type="term" value="F:DNA-binding transcription factor activity"/>
    <property type="evidence" value="ECO:0007669"/>
    <property type="project" value="TreeGrafter"/>
</dbReference>
<dbReference type="Gene3D" id="1.10.260.40">
    <property type="entry name" value="lambda repressor-like DNA-binding domains"/>
    <property type="match status" value="1"/>
</dbReference>
<feature type="domain" description="HTH lacI-type" evidence="4">
    <location>
        <begin position="13"/>
        <end position="67"/>
    </location>
</feature>
<protein>
    <submittedName>
        <fullName evidence="5">Catabolite control protein A</fullName>
    </submittedName>
</protein>
<organism evidence="5 6">
    <name type="scientific">Pontivivens insulae</name>
    <dbReference type="NCBI Taxonomy" id="1639689"/>
    <lineage>
        <taxon>Bacteria</taxon>
        <taxon>Pseudomonadati</taxon>
        <taxon>Pseudomonadota</taxon>
        <taxon>Alphaproteobacteria</taxon>
        <taxon>Rhodobacterales</taxon>
        <taxon>Paracoccaceae</taxon>
        <taxon>Pontivivens</taxon>
    </lineage>
</organism>
<evidence type="ECO:0000256" key="3">
    <source>
        <dbReference type="ARBA" id="ARBA00023163"/>
    </source>
</evidence>
<keyword evidence="6" id="KW-1185">Reference proteome</keyword>
<dbReference type="Gene3D" id="3.40.50.2300">
    <property type="match status" value="2"/>
</dbReference>
<dbReference type="Pfam" id="PF00356">
    <property type="entry name" value="LacI"/>
    <property type="match status" value="1"/>
</dbReference>
<accession>A0A2R8A6T7</accession>
<gene>
    <name evidence="5" type="primary">ccpA_1</name>
    <name evidence="5" type="ORF">POI8812_00258</name>
</gene>
<name>A0A2R8A6T7_9RHOB</name>
<dbReference type="InterPro" id="IPR010982">
    <property type="entry name" value="Lambda_DNA-bd_dom_sf"/>
</dbReference>
<dbReference type="Proteomes" id="UP000244932">
    <property type="component" value="Unassembled WGS sequence"/>
</dbReference>
<evidence type="ECO:0000313" key="5">
    <source>
        <dbReference type="EMBL" id="SPF27963.1"/>
    </source>
</evidence>
<dbReference type="EMBL" id="OMKW01000001">
    <property type="protein sequence ID" value="SPF27963.1"/>
    <property type="molecule type" value="Genomic_DNA"/>
</dbReference>
<keyword evidence="1" id="KW-0805">Transcription regulation</keyword>
<dbReference type="SUPFAM" id="SSF47413">
    <property type="entry name" value="lambda repressor-like DNA-binding domains"/>
    <property type="match status" value="1"/>
</dbReference>
<dbReference type="PANTHER" id="PTHR30146:SF138">
    <property type="entry name" value="TRANSCRIPTIONAL REGULATORY PROTEIN"/>
    <property type="match status" value="1"/>
</dbReference>
<keyword evidence="2" id="KW-0238">DNA-binding</keyword>
<dbReference type="OrthoDB" id="60111at2"/>
<dbReference type="PANTHER" id="PTHR30146">
    <property type="entry name" value="LACI-RELATED TRANSCRIPTIONAL REPRESSOR"/>
    <property type="match status" value="1"/>
</dbReference>
<dbReference type="GO" id="GO:0000976">
    <property type="term" value="F:transcription cis-regulatory region binding"/>
    <property type="evidence" value="ECO:0007669"/>
    <property type="project" value="TreeGrafter"/>
</dbReference>
<evidence type="ECO:0000256" key="1">
    <source>
        <dbReference type="ARBA" id="ARBA00023015"/>
    </source>
</evidence>
<dbReference type="InterPro" id="IPR001761">
    <property type="entry name" value="Peripla_BP/Lac1_sug-bd_dom"/>
</dbReference>